<dbReference type="EMBL" id="CP109966">
    <property type="protein sequence ID" value="WAJ71933.1"/>
    <property type="molecule type" value="Genomic_DNA"/>
</dbReference>
<dbReference type="InterPro" id="IPR025975">
    <property type="entry name" value="Polysacc_lyase"/>
</dbReference>
<dbReference type="Proteomes" id="UP001163726">
    <property type="component" value="Plasmid pCadTS8_1"/>
</dbReference>
<sequence>MQSMLSAQFANRLYAILALLIMSSSAFANSDYKVNESFEAGGWNAASPRGFTPGLKKDLAKNFMFNQLQADHAFELEDKIVRSGKYAAKLVWKHQNPAAYNGDKQKIDNVDRKAMFHGFKTDTVMGAEAWFGFSFYFPSDGTQNELNDWLFFQIHGSADKRLKEHSRNPPFSITLTENGLRGSWKWDPDENSVTRTGKGTQKYTIPGAKSTYLDRWVDFVLHVKVDYSNAKTGLIELWVDGKKVLNKHNIQFGYNDDKGIYPSWGMYFNGDLSVMKNDHYLYLDAIKMADFPNANYDDVAPGVNKLN</sequence>
<keyword evidence="1" id="KW-0732">Signal</keyword>
<dbReference type="GO" id="GO:0016829">
    <property type="term" value="F:lyase activity"/>
    <property type="evidence" value="ECO:0007669"/>
    <property type="project" value="UniProtKB-KW"/>
</dbReference>
<accession>A0ABY7ARP2</accession>
<feature type="signal peptide" evidence="1">
    <location>
        <begin position="1"/>
        <end position="28"/>
    </location>
</feature>
<keyword evidence="2" id="KW-0614">Plasmid</keyword>
<organism evidence="2 3">
    <name type="scientific">Catenovulum adriaticum</name>
    <dbReference type="NCBI Taxonomy" id="2984846"/>
    <lineage>
        <taxon>Bacteria</taxon>
        <taxon>Pseudomonadati</taxon>
        <taxon>Pseudomonadota</taxon>
        <taxon>Gammaproteobacteria</taxon>
        <taxon>Alteromonadales</taxon>
        <taxon>Alteromonadaceae</taxon>
        <taxon>Catenovulum</taxon>
    </lineage>
</organism>
<geneLocation type="plasmid" evidence="2 3">
    <name>pCadTS8_1</name>
</geneLocation>
<evidence type="ECO:0000256" key="1">
    <source>
        <dbReference type="SAM" id="SignalP"/>
    </source>
</evidence>
<evidence type="ECO:0000313" key="2">
    <source>
        <dbReference type="EMBL" id="WAJ71933.1"/>
    </source>
</evidence>
<dbReference type="RefSeq" id="WP_268076653.1">
    <property type="nucleotide sequence ID" value="NZ_CP109966.1"/>
</dbReference>
<dbReference type="Gene3D" id="2.60.120.200">
    <property type="match status" value="1"/>
</dbReference>
<reference evidence="2" key="1">
    <citation type="submission" date="2022-10" db="EMBL/GenBank/DDBJ databases">
        <title>Catenovulum adriacola sp. nov. isolated in the Harbour of Susak.</title>
        <authorList>
            <person name="Schoch T."/>
            <person name="Reich S.J."/>
            <person name="Stoeferle S."/>
            <person name="Flaiz M."/>
            <person name="Kazda M."/>
            <person name="Riedel C.U."/>
            <person name="Duerre P."/>
        </authorList>
    </citation>
    <scope>NUCLEOTIDE SEQUENCE</scope>
    <source>
        <strain evidence="2">TS8</strain>
        <plasmid evidence="2">pCadTS8_1</plasmid>
    </source>
</reference>
<keyword evidence="2" id="KW-0456">Lyase</keyword>
<gene>
    <name evidence="2" type="ORF">OLW01_14500</name>
</gene>
<feature type="chain" id="PRO_5046880365" evidence="1">
    <location>
        <begin position="29"/>
        <end position="307"/>
    </location>
</feature>
<keyword evidence="3" id="KW-1185">Reference proteome</keyword>
<protein>
    <submittedName>
        <fullName evidence="2">Polysaccharide lyase</fullName>
    </submittedName>
</protein>
<proteinExistence type="predicted"/>
<name>A0ABY7ARP2_9ALTE</name>
<evidence type="ECO:0000313" key="3">
    <source>
        <dbReference type="Proteomes" id="UP001163726"/>
    </source>
</evidence>
<dbReference type="Pfam" id="PF14099">
    <property type="entry name" value="Polysacc_lyase"/>
    <property type="match status" value="1"/>
</dbReference>